<name>A0A183SFR0_SCHSO</name>
<dbReference type="WBParaSite" id="SSLN_0000315801-mRNA-1">
    <property type="protein sequence ID" value="SSLN_0000315801-mRNA-1"/>
    <property type="gene ID" value="SSLN_0000315801"/>
</dbReference>
<dbReference type="AlphaFoldDB" id="A0A183SFR0"/>
<dbReference type="Proteomes" id="UP000275846">
    <property type="component" value="Unassembled WGS sequence"/>
</dbReference>
<dbReference type="EMBL" id="UYSU01032413">
    <property type="protein sequence ID" value="VDL89443.1"/>
    <property type="molecule type" value="Genomic_DNA"/>
</dbReference>
<evidence type="ECO:0000313" key="4">
    <source>
        <dbReference type="WBParaSite" id="SSLN_0000315801-mRNA-1"/>
    </source>
</evidence>
<feature type="region of interest" description="Disordered" evidence="1">
    <location>
        <begin position="1"/>
        <end position="46"/>
    </location>
</feature>
<reference evidence="4" key="1">
    <citation type="submission" date="2016-06" db="UniProtKB">
        <authorList>
            <consortium name="WormBaseParasite"/>
        </authorList>
    </citation>
    <scope>IDENTIFICATION</scope>
</reference>
<proteinExistence type="predicted"/>
<keyword evidence="3" id="KW-1185">Reference proteome</keyword>
<protein>
    <submittedName>
        <fullName evidence="2 4">Uncharacterized protein</fullName>
    </submittedName>
</protein>
<sequence>MARQDPGHRCAGTNRNPQHLRPNQTTASALERPTCEDGRRPKRPFNGEVAMGSLRQVGQVRRYKDTLRTTLKQLQINPENWEDLARKRPAWRRTVQTGAAINEANRITAAKAERAAPMSQAPRINTANARALSTSPRCLHANLLVKTSGAQAEVGILLADVDKSTMITSMCLSLPAKLGG</sequence>
<organism evidence="4">
    <name type="scientific">Schistocephalus solidus</name>
    <name type="common">Tapeworm</name>
    <dbReference type="NCBI Taxonomy" id="70667"/>
    <lineage>
        <taxon>Eukaryota</taxon>
        <taxon>Metazoa</taxon>
        <taxon>Spiralia</taxon>
        <taxon>Lophotrochozoa</taxon>
        <taxon>Platyhelminthes</taxon>
        <taxon>Cestoda</taxon>
        <taxon>Eucestoda</taxon>
        <taxon>Diphyllobothriidea</taxon>
        <taxon>Diphyllobothriidae</taxon>
        <taxon>Schistocephalus</taxon>
    </lineage>
</organism>
<feature type="compositionally biased region" description="Polar residues" evidence="1">
    <location>
        <begin position="13"/>
        <end position="28"/>
    </location>
</feature>
<accession>A0A183SFR0</accession>
<reference evidence="2 3" key="2">
    <citation type="submission" date="2018-11" db="EMBL/GenBank/DDBJ databases">
        <authorList>
            <consortium name="Pathogen Informatics"/>
        </authorList>
    </citation>
    <scope>NUCLEOTIDE SEQUENCE [LARGE SCALE GENOMIC DNA]</scope>
    <source>
        <strain evidence="2 3">NST_G2</strain>
    </source>
</reference>
<gene>
    <name evidence="2" type="ORF">SSLN_LOCUS3058</name>
</gene>
<dbReference type="OrthoDB" id="6154480at2759"/>
<evidence type="ECO:0000256" key="1">
    <source>
        <dbReference type="SAM" id="MobiDB-lite"/>
    </source>
</evidence>
<evidence type="ECO:0000313" key="2">
    <source>
        <dbReference type="EMBL" id="VDL89443.1"/>
    </source>
</evidence>
<evidence type="ECO:0000313" key="3">
    <source>
        <dbReference type="Proteomes" id="UP000275846"/>
    </source>
</evidence>